<evidence type="ECO:0000313" key="6">
    <source>
        <dbReference type="Proteomes" id="UP000308697"/>
    </source>
</evidence>
<gene>
    <name evidence="5" type="primary">pqqA</name>
    <name evidence="5" type="ORF">FCH28_03490</name>
</gene>
<feature type="compositionally biased region" description="Basic residues" evidence="4">
    <location>
        <begin position="24"/>
        <end position="37"/>
    </location>
</feature>
<feature type="compositionally biased region" description="Low complexity" evidence="4">
    <location>
        <begin position="38"/>
        <end position="47"/>
    </location>
</feature>
<dbReference type="RefSeq" id="WP_136738126.1">
    <property type="nucleotide sequence ID" value="NZ_SUMB01000001.1"/>
</dbReference>
<feature type="region of interest" description="Disordered" evidence="4">
    <location>
        <begin position="1"/>
        <end position="51"/>
    </location>
</feature>
<evidence type="ECO:0000256" key="3">
    <source>
        <dbReference type="ARBA" id="ARBA00015086"/>
    </source>
</evidence>
<dbReference type="UniPathway" id="UPA00539"/>
<comment type="pathway">
    <text evidence="1">Cofactor biosynthesis; pyrroloquinoline quinone biosynthesis.</text>
</comment>
<dbReference type="EMBL" id="SUMB01000001">
    <property type="protein sequence ID" value="TJZ59174.1"/>
    <property type="molecule type" value="Genomic_DNA"/>
</dbReference>
<evidence type="ECO:0000256" key="2">
    <source>
        <dbReference type="ARBA" id="ARBA00009325"/>
    </source>
</evidence>
<feature type="compositionally biased region" description="Polar residues" evidence="4">
    <location>
        <begin position="1"/>
        <end position="12"/>
    </location>
</feature>
<name>A0A4U0P8X1_9ACTN</name>
<keyword evidence="6" id="KW-1185">Reference proteome</keyword>
<reference evidence="5 6" key="1">
    <citation type="submission" date="2019-04" db="EMBL/GenBank/DDBJ databases">
        <title>Streptomyces piniterrae sp. nov., a heliquinomycin-producing actinomycete isolated from rhizosphere soil of Pinus yunnanensis.</title>
        <authorList>
            <person name="Zhuang X."/>
            <person name="Zhao J."/>
        </authorList>
    </citation>
    <scope>NUCLEOTIDE SEQUENCE [LARGE SCALE GENOMIC DNA]</scope>
    <source>
        <strain evidence="6">jys28</strain>
    </source>
</reference>
<dbReference type="GO" id="GO:0018189">
    <property type="term" value="P:pyrroloquinoline quinone biosynthetic process"/>
    <property type="evidence" value="ECO:0007669"/>
    <property type="project" value="UniProtKB-UniPathway"/>
</dbReference>
<sequence>MNDTAEPTQQSPRHLRPPTSHGLRNPRHPHPVHHPVHHPANTPATPHSEQAIWQAPDYTVIETALEVTAYSLNVR</sequence>
<evidence type="ECO:0000313" key="5">
    <source>
        <dbReference type="EMBL" id="TJZ59174.1"/>
    </source>
</evidence>
<dbReference type="NCBIfam" id="TIGR02107">
    <property type="entry name" value="PQQ_syn_pqqA"/>
    <property type="match status" value="1"/>
</dbReference>
<dbReference type="Proteomes" id="UP000308697">
    <property type="component" value="Unassembled WGS sequence"/>
</dbReference>
<evidence type="ECO:0000256" key="4">
    <source>
        <dbReference type="SAM" id="MobiDB-lite"/>
    </source>
</evidence>
<organism evidence="5 6">
    <name type="scientific">Streptomyces piniterrae</name>
    <dbReference type="NCBI Taxonomy" id="2571125"/>
    <lineage>
        <taxon>Bacteria</taxon>
        <taxon>Bacillati</taxon>
        <taxon>Actinomycetota</taxon>
        <taxon>Actinomycetes</taxon>
        <taxon>Kitasatosporales</taxon>
        <taxon>Streptomycetaceae</taxon>
        <taxon>Streptomyces</taxon>
    </lineage>
</organism>
<dbReference type="InterPro" id="IPR011725">
    <property type="entry name" value="PQQ_synth_PqqA"/>
</dbReference>
<proteinExistence type="inferred from homology"/>
<accession>A0A4U0P8X1</accession>
<evidence type="ECO:0000256" key="1">
    <source>
        <dbReference type="ARBA" id="ARBA00004886"/>
    </source>
</evidence>
<comment type="caution">
    <text evidence="5">The sequence shown here is derived from an EMBL/GenBank/DDBJ whole genome shotgun (WGS) entry which is preliminary data.</text>
</comment>
<protein>
    <recommendedName>
        <fullName evidence="3">Coenzyme PQQ synthesis protein A</fullName>
    </recommendedName>
</protein>
<comment type="similarity">
    <text evidence="2">Belongs to the PqqA family.</text>
</comment>
<dbReference type="AlphaFoldDB" id="A0A4U0P8X1"/>